<sequence>MHQPIGHHFSAFTSDSEKAKSPTTDDRFNFDLNKKVTDMNREEGSGPSLSVKPPKEPNESKEPKESEESSAEGRGLRSHPTGPMNM</sequence>
<feature type="region of interest" description="Disordered" evidence="1">
    <location>
        <begin position="1"/>
        <end position="86"/>
    </location>
</feature>
<accession>A0A834TT72</accession>
<evidence type="ECO:0000313" key="2">
    <source>
        <dbReference type="EMBL" id="KAF7828090.1"/>
    </source>
</evidence>
<dbReference type="Proteomes" id="UP000634136">
    <property type="component" value="Unassembled WGS sequence"/>
</dbReference>
<proteinExistence type="predicted"/>
<organism evidence="2 3">
    <name type="scientific">Senna tora</name>
    <dbReference type="NCBI Taxonomy" id="362788"/>
    <lineage>
        <taxon>Eukaryota</taxon>
        <taxon>Viridiplantae</taxon>
        <taxon>Streptophyta</taxon>
        <taxon>Embryophyta</taxon>
        <taxon>Tracheophyta</taxon>
        <taxon>Spermatophyta</taxon>
        <taxon>Magnoliopsida</taxon>
        <taxon>eudicotyledons</taxon>
        <taxon>Gunneridae</taxon>
        <taxon>Pentapetalae</taxon>
        <taxon>rosids</taxon>
        <taxon>fabids</taxon>
        <taxon>Fabales</taxon>
        <taxon>Fabaceae</taxon>
        <taxon>Caesalpinioideae</taxon>
        <taxon>Cassia clade</taxon>
        <taxon>Senna</taxon>
    </lineage>
</organism>
<feature type="compositionally biased region" description="Basic and acidic residues" evidence="1">
    <location>
        <begin position="53"/>
        <end position="67"/>
    </location>
</feature>
<feature type="compositionally biased region" description="Basic and acidic residues" evidence="1">
    <location>
        <begin position="15"/>
        <end position="44"/>
    </location>
</feature>
<comment type="caution">
    <text evidence="2">The sequence shown here is derived from an EMBL/GenBank/DDBJ whole genome shotgun (WGS) entry which is preliminary data.</text>
</comment>
<evidence type="ECO:0000313" key="3">
    <source>
        <dbReference type="Proteomes" id="UP000634136"/>
    </source>
</evidence>
<gene>
    <name evidence="2" type="ORF">G2W53_019254</name>
</gene>
<dbReference type="AlphaFoldDB" id="A0A834TT72"/>
<reference evidence="2" key="1">
    <citation type="submission" date="2020-09" db="EMBL/GenBank/DDBJ databases">
        <title>Genome-Enabled Discovery of Anthraquinone Biosynthesis in Senna tora.</title>
        <authorList>
            <person name="Kang S.-H."/>
            <person name="Pandey R.P."/>
            <person name="Lee C.-M."/>
            <person name="Sim J.-S."/>
            <person name="Jeong J.-T."/>
            <person name="Choi B.-S."/>
            <person name="Jung M."/>
            <person name="Ginzburg D."/>
            <person name="Zhao K."/>
            <person name="Won S.Y."/>
            <person name="Oh T.-J."/>
            <person name="Yu Y."/>
            <person name="Kim N.-H."/>
            <person name="Lee O.R."/>
            <person name="Lee T.-H."/>
            <person name="Bashyal P."/>
            <person name="Kim T.-S."/>
            <person name="Lee W.-H."/>
            <person name="Kawkins C."/>
            <person name="Kim C.-K."/>
            <person name="Kim J.S."/>
            <person name="Ahn B.O."/>
            <person name="Rhee S.Y."/>
            <person name="Sohng J.K."/>
        </authorList>
    </citation>
    <scope>NUCLEOTIDE SEQUENCE</scope>
    <source>
        <tissue evidence="2">Leaf</tissue>
    </source>
</reference>
<protein>
    <submittedName>
        <fullName evidence="2">Uncharacterized protein</fullName>
    </submittedName>
</protein>
<keyword evidence="3" id="KW-1185">Reference proteome</keyword>
<evidence type="ECO:0000256" key="1">
    <source>
        <dbReference type="SAM" id="MobiDB-lite"/>
    </source>
</evidence>
<dbReference type="EMBL" id="JAAIUW010000006">
    <property type="protein sequence ID" value="KAF7828090.1"/>
    <property type="molecule type" value="Genomic_DNA"/>
</dbReference>
<name>A0A834TT72_9FABA</name>